<dbReference type="PANTHER" id="PTHR42837:SF2">
    <property type="entry name" value="MEMBRANE METALLOPROTEASE ARASP2, CHLOROPLASTIC-RELATED"/>
    <property type="match status" value="1"/>
</dbReference>
<organism evidence="12">
    <name type="scientific">hydrothermal vent metagenome</name>
    <dbReference type="NCBI Taxonomy" id="652676"/>
    <lineage>
        <taxon>unclassified sequences</taxon>
        <taxon>metagenomes</taxon>
        <taxon>ecological metagenomes</taxon>
    </lineage>
</organism>
<keyword evidence="7 10" id="KW-1133">Transmembrane helix</keyword>
<keyword evidence="5" id="KW-0378">Hydrolase</keyword>
<accession>A0A1W1DEQ5</accession>
<dbReference type="Pfam" id="PF02163">
    <property type="entry name" value="Peptidase_M50"/>
    <property type="match status" value="1"/>
</dbReference>
<dbReference type="Pfam" id="PF17820">
    <property type="entry name" value="PDZ_6"/>
    <property type="match status" value="1"/>
</dbReference>
<dbReference type="InterPro" id="IPR004387">
    <property type="entry name" value="Pept_M50_Zn"/>
</dbReference>
<protein>
    <submittedName>
        <fullName evidence="12">Membrane-associated zinc metalloprotease</fullName>
    </submittedName>
</protein>
<evidence type="ECO:0000256" key="1">
    <source>
        <dbReference type="ARBA" id="ARBA00001947"/>
    </source>
</evidence>
<dbReference type="CDD" id="cd06163">
    <property type="entry name" value="S2P-M50_PDZ_RseP-like"/>
    <property type="match status" value="1"/>
</dbReference>
<dbReference type="SUPFAM" id="SSF50156">
    <property type="entry name" value="PDZ domain-like"/>
    <property type="match status" value="2"/>
</dbReference>
<keyword evidence="6" id="KW-0862">Zinc</keyword>
<keyword evidence="8 12" id="KW-0482">Metalloprotease</keyword>
<name>A0A1W1DEQ5_9ZZZZ</name>
<keyword evidence="3 12" id="KW-0645">Protease</keyword>
<feature type="transmembrane region" description="Helical" evidence="10">
    <location>
        <begin position="366"/>
        <end position="384"/>
    </location>
</feature>
<evidence type="ECO:0000256" key="5">
    <source>
        <dbReference type="ARBA" id="ARBA00022801"/>
    </source>
</evidence>
<evidence type="ECO:0000256" key="2">
    <source>
        <dbReference type="ARBA" id="ARBA00004141"/>
    </source>
</evidence>
<proteinExistence type="predicted"/>
<dbReference type="InterPro" id="IPR008915">
    <property type="entry name" value="Peptidase_M50"/>
</dbReference>
<evidence type="ECO:0000256" key="3">
    <source>
        <dbReference type="ARBA" id="ARBA00022670"/>
    </source>
</evidence>
<comment type="subcellular location">
    <subcellularLocation>
        <location evidence="2">Membrane</location>
        <topology evidence="2">Multi-pass membrane protein</topology>
    </subcellularLocation>
</comment>
<keyword evidence="4 10" id="KW-0812">Transmembrane</keyword>
<evidence type="ECO:0000259" key="11">
    <source>
        <dbReference type="PROSITE" id="PS50106"/>
    </source>
</evidence>
<feature type="transmembrane region" description="Helical" evidence="10">
    <location>
        <begin position="420"/>
        <end position="438"/>
    </location>
</feature>
<sequence>MAFLNALIAFIVTIGVLVTVHEFGHFWVAKKLGIKVLRFSVGFGKILKSWQIGETQYTLCALPLGGFVKMLDENEGEVDPSEKHRAFNTQTVYKRIAVVVAGPAANFILAIIIYTVIFIIGTHGIKPMVGVVKNDGIAQQAGLETGDRLLSINTQDTPSIGEFSFAFVRAAQAPTMQLDIHSKTDNLKTLTLDLKKDFLANPEQGVEQYLGFEFALPTLKPIIDQVIAESPASLAGIQSGDQILSVNNKPLNTWRDFVSAIKQSDGQAMQLSIFRNGQTMTRSLTPRNDNGTLKIGVSVMAPKGYLDEWRVLVKKQPLDAFLSANVKTYQLTMLNLKMIQKMILGEASVKQISGPISIADYAGKTASVGVVSFLSFLALISVGLGLLNLLPIPLLDGGHLFFYLIEIIKGSPVSQTFQQISIKVGLLVILSLTFVALYNDFSRLLS</sequence>
<dbReference type="PANTHER" id="PTHR42837">
    <property type="entry name" value="REGULATOR OF SIGMA-E PROTEASE RSEP"/>
    <property type="match status" value="1"/>
</dbReference>
<evidence type="ECO:0000313" key="12">
    <source>
        <dbReference type="EMBL" id="SFV79758.1"/>
    </source>
</evidence>
<gene>
    <name evidence="12" type="ORF">MNB_SUP05-12-670</name>
</gene>
<evidence type="ECO:0000256" key="10">
    <source>
        <dbReference type="SAM" id="Phobius"/>
    </source>
</evidence>
<dbReference type="PROSITE" id="PS50106">
    <property type="entry name" value="PDZ"/>
    <property type="match status" value="1"/>
</dbReference>
<comment type="cofactor">
    <cofactor evidence="1">
        <name>Zn(2+)</name>
        <dbReference type="ChEBI" id="CHEBI:29105"/>
    </cofactor>
</comment>
<dbReference type="GO" id="GO:0016020">
    <property type="term" value="C:membrane"/>
    <property type="evidence" value="ECO:0007669"/>
    <property type="project" value="UniProtKB-SubCell"/>
</dbReference>
<evidence type="ECO:0000256" key="7">
    <source>
        <dbReference type="ARBA" id="ARBA00022989"/>
    </source>
</evidence>
<dbReference type="SMART" id="SM00228">
    <property type="entry name" value="PDZ"/>
    <property type="match status" value="2"/>
</dbReference>
<dbReference type="EMBL" id="FPHT01000012">
    <property type="protein sequence ID" value="SFV79758.1"/>
    <property type="molecule type" value="Genomic_DNA"/>
</dbReference>
<dbReference type="InterPro" id="IPR036034">
    <property type="entry name" value="PDZ_sf"/>
</dbReference>
<dbReference type="InterPro" id="IPR001478">
    <property type="entry name" value="PDZ"/>
</dbReference>
<dbReference type="GO" id="GO:0004222">
    <property type="term" value="F:metalloendopeptidase activity"/>
    <property type="evidence" value="ECO:0007669"/>
    <property type="project" value="InterPro"/>
</dbReference>
<dbReference type="Gene3D" id="2.30.42.10">
    <property type="match status" value="2"/>
</dbReference>
<reference evidence="12" key="1">
    <citation type="submission" date="2016-10" db="EMBL/GenBank/DDBJ databases">
        <authorList>
            <person name="de Groot N.N."/>
        </authorList>
    </citation>
    <scope>NUCLEOTIDE SEQUENCE</scope>
</reference>
<evidence type="ECO:0000256" key="4">
    <source>
        <dbReference type="ARBA" id="ARBA00022692"/>
    </source>
</evidence>
<evidence type="ECO:0000256" key="6">
    <source>
        <dbReference type="ARBA" id="ARBA00022833"/>
    </source>
</evidence>
<dbReference type="InterPro" id="IPR041489">
    <property type="entry name" value="PDZ_6"/>
</dbReference>
<dbReference type="AlphaFoldDB" id="A0A1W1DEQ5"/>
<evidence type="ECO:0000256" key="8">
    <source>
        <dbReference type="ARBA" id="ARBA00023049"/>
    </source>
</evidence>
<dbReference type="NCBIfam" id="TIGR00054">
    <property type="entry name" value="RIP metalloprotease RseP"/>
    <property type="match status" value="1"/>
</dbReference>
<keyword evidence="9 10" id="KW-0472">Membrane</keyword>
<feature type="domain" description="PDZ" evidence="11">
    <location>
        <begin position="191"/>
        <end position="251"/>
    </location>
</feature>
<feature type="transmembrane region" description="Helical" evidence="10">
    <location>
        <begin position="96"/>
        <end position="120"/>
    </location>
</feature>
<dbReference type="CDD" id="cd23081">
    <property type="entry name" value="cpPDZ_EcRseP-like"/>
    <property type="match status" value="1"/>
</dbReference>
<dbReference type="GO" id="GO:0006508">
    <property type="term" value="P:proteolysis"/>
    <property type="evidence" value="ECO:0007669"/>
    <property type="project" value="UniProtKB-KW"/>
</dbReference>
<evidence type="ECO:0000256" key="9">
    <source>
        <dbReference type="ARBA" id="ARBA00023136"/>
    </source>
</evidence>
<feature type="transmembrane region" description="Helical" evidence="10">
    <location>
        <begin position="7"/>
        <end position="28"/>
    </location>
</feature>